<dbReference type="OrthoDB" id="6627846at2759"/>
<protein>
    <submittedName>
        <fullName evidence="1">Uncharacterized protein</fullName>
    </submittedName>
</protein>
<reference evidence="1" key="1">
    <citation type="submission" date="2021-02" db="EMBL/GenBank/DDBJ databases">
        <authorList>
            <person name="Nowell W R."/>
        </authorList>
    </citation>
    <scope>NUCLEOTIDE SEQUENCE</scope>
    <source>
        <strain evidence="1">Ploen Becks lab</strain>
    </source>
</reference>
<dbReference type="EMBL" id="CAJNOC010001780">
    <property type="protein sequence ID" value="CAF0890570.1"/>
    <property type="molecule type" value="Genomic_DNA"/>
</dbReference>
<dbReference type="PANTHER" id="PTHR47163">
    <property type="entry name" value="DDE_TNP_IS1595 DOMAIN-CONTAINING PROTEIN"/>
    <property type="match status" value="1"/>
</dbReference>
<dbReference type="AlphaFoldDB" id="A0A813YVR4"/>
<evidence type="ECO:0000313" key="1">
    <source>
        <dbReference type="EMBL" id="CAF0890570.1"/>
    </source>
</evidence>
<dbReference type="PANTHER" id="PTHR47163:SF2">
    <property type="entry name" value="SI:DKEY-17M8.2"/>
    <property type="match status" value="1"/>
</dbReference>
<gene>
    <name evidence="1" type="ORF">OXX778_LOCUS10889</name>
</gene>
<proteinExistence type="predicted"/>
<name>A0A813YVR4_9BILA</name>
<evidence type="ECO:0000313" key="2">
    <source>
        <dbReference type="Proteomes" id="UP000663879"/>
    </source>
</evidence>
<accession>A0A813YVR4</accession>
<keyword evidence="2" id="KW-1185">Reference proteome</keyword>
<dbReference type="Proteomes" id="UP000663879">
    <property type="component" value="Unassembled WGS sequence"/>
</dbReference>
<sequence>MFDKNYVHRTVNHDLHFVDPKTGVHINTKESLWRSAKQKIKKMNRISRKYLQSNLDEYIWRKKCRKLLPITLMETNWDFQSLSIRVIFKSLRYNLYRFDCFDKILDVISAVKPPFPASIEDM</sequence>
<comment type="caution">
    <text evidence="1">The sequence shown here is derived from an EMBL/GenBank/DDBJ whole genome shotgun (WGS) entry which is preliminary data.</text>
</comment>
<dbReference type="InterPro" id="IPR053164">
    <property type="entry name" value="IS1016-like_transposase"/>
</dbReference>
<organism evidence="1 2">
    <name type="scientific">Brachionus calyciflorus</name>
    <dbReference type="NCBI Taxonomy" id="104777"/>
    <lineage>
        <taxon>Eukaryota</taxon>
        <taxon>Metazoa</taxon>
        <taxon>Spiralia</taxon>
        <taxon>Gnathifera</taxon>
        <taxon>Rotifera</taxon>
        <taxon>Eurotatoria</taxon>
        <taxon>Monogononta</taxon>
        <taxon>Pseudotrocha</taxon>
        <taxon>Ploima</taxon>
        <taxon>Brachionidae</taxon>
        <taxon>Brachionus</taxon>
    </lineage>
</organism>